<feature type="transmembrane region" description="Helical" evidence="1">
    <location>
        <begin position="12"/>
        <end position="30"/>
    </location>
</feature>
<keyword evidence="1" id="KW-0812">Transmembrane</keyword>
<dbReference type="AlphaFoldDB" id="C4K4H3"/>
<dbReference type="Proteomes" id="UP000002334">
    <property type="component" value="Chromosome"/>
</dbReference>
<name>C4K4H3_HAMD5</name>
<dbReference type="HOGENOM" id="CLU_3396863_0_0_6"/>
<proteinExistence type="predicted"/>
<dbReference type="EMBL" id="CP001277">
    <property type="protein sequence ID" value="ACQ67466.1"/>
    <property type="molecule type" value="Genomic_DNA"/>
</dbReference>
<evidence type="ECO:0000313" key="2">
    <source>
        <dbReference type="EMBL" id="ACQ67466.1"/>
    </source>
</evidence>
<keyword evidence="1" id="KW-0472">Membrane</keyword>
<dbReference type="KEGG" id="hde:HDEF_0735"/>
<accession>C4K4H3</accession>
<evidence type="ECO:0000256" key="1">
    <source>
        <dbReference type="SAM" id="Phobius"/>
    </source>
</evidence>
<protein>
    <submittedName>
        <fullName evidence="2">Uncharacterized protein</fullName>
    </submittedName>
</protein>
<sequence length="31" mass="3742">MSIIFNNKIEIHFLVMVINISVTFFSFFKFN</sequence>
<reference evidence="2 3" key="1">
    <citation type="journal article" date="2009" name="Proc. Natl. Acad. Sci. U.S.A.">
        <title>Hamiltonella defensa, genome evolution of protective bacterial endosymbiont from pathogenic ancestors.</title>
        <authorList>
            <person name="Degnan P.H."/>
            <person name="Yu Y."/>
            <person name="Sisneros N."/>
            <person name="Wing R.A."/>
            <person name="Moran N.A."/>
        </authorList>
    </citation>
    <scope>NUCLEOTIDE SEQUENCE [LARGE SCALE GENOMIC DNA]</scope>
    <source>
        <strain evidence="3">5AT</strain>
    </source>
</reference>
<organism evidence="2 3">
    <name type="scientific">Hamiltonella defensa subsp. Acyrthosiphon pisum (strain 5AT)</name>
    <dbReference type="NCBI Taxonomy" id="572265"/>
    <lineage>
        <taxon>Bacteria</taxon>
        <taxon>Pseudomonadati</taxon>
        <taxon>Pseudomonadota</taxon>
        <taxon>Gammaproteobacteria</taxon>
        <taxon>Enterobacterales</taxon>
        <taxon>Enterobacteriaceae</taxon>
        <taxon>aphid secondary symbionts</taxon>
        <taxon>Candidatus Williamhamiltonella</taxon>
    </lineage>
</organism>
<keyword evidence="3" id="KW-1185">Reference proteome</keyword>
<gene>
    <name evidence="2" type="ordered locus">HDEF_0735</name>
</gene>
<keyword evidence="1" id="KW-1133">Transmembrane helix</keyword>
<evidence type="ECO:0000313" key="3">
    <source>
        <dbReference type="Proteomes" id="UP000002334"/>
    </source>
</evidence>